<dbReference type="InterPro" id="IPR021377">
    <property type="entry name" value="DUF3006"/>
</dbReference>
<dbReference type="Pfam" id="PF11213">
    <property type="entry name" value="DUF3006"/>
    <property type="match status" value="1"/>
</dbReference>
<organism evidence="2 3">
    <name type="scientific">Virgibacillus profundi</name>
    <dbReference type="NCBI Taxonomy" id="2024555"/>
    <lineage>
        <taxon>Bacteria</taxon>
        <taxon>Bacillati</taxon>
        <taxon>Bacillota</taxon>
        <taxon>Bacilli</taxon>
        <taxon>Bacillales</taxon>
        <taxon>Bacillaceae</taxon>
        <taxon>Virgibacillus</taxon>
    </lineage>
</organism>
<dbReference type="Proteomes" id="UP000218887">
    <property type="component" value="Unassembled WGS sequence"/>
</dbReference>
<evidence type="ECO:0008006" key="4">
    <source>
        <dbReference type="Google" id="ProtNLM"/>
    </source>
</evidence>
<keyword evidence="3" id="KW-1185">Reference proteome</keyword>
<reference evidence="2 3" key="1">
    <citation type="submission" date="2017-08" db="EMBL/GenBank/DDBJ databases">
        <title>Virgibacillus indicus sp. nov. and Virgibacillus profoundi sp. nov, two moderately halophilic bacteria isolated from marine sediment by using the Microfluidic Streak Plate.</title>
        <authorList>
            <person name="Xu B."/>
            <person name="Hu B."/>
            <person name="Wang J."/>
            <person name="Zhu Y."/>
            <person name="Huang L."/>
            <person name="Du W."/>
            <person name="Huang Y."/>
        </authorList>
    </citation>
    <scope>NUCLEOTIDE SEQUENCE [LARGE SCALE GENOMIC DNA]</scope>
    <source>
        <strain evidence="2 3">IO3-P3-H5</strain>
    </source>
</reference>
<name>A0A2A2IFQ5_9BACI</name>
<protein>
    <recommendedName>
        <fullName evidence="4">DUF3006 domain-containing protein</fullName>
    </recommendedName>
</protein>
<feature type="region of interest" description="Disordered" evidence="1">
    <location>
        <begin position="64"/>
        <end position="86"/>
    </location>
</feature>
<proteinExistence type="predicted"/>
<gene>
    <name evidence="2" type="ORF">CIL05_03675</name>
</gene>
<dbReference type="AlphaFoldDB" id="A0A2A2IFQ5"/>
<dbReference type="RefSeq" id="WP_095654161.1">
    <property type="nucleotide sequence ID" value="NZ_NPOA01000002.1"/>
</dbReference>
<sequence length="86" mass="9651">MKGILDRFEDNEKAVVLIEEINEELIVARNTLPEGSEVDTHFTIEKRNGVFVIISIDDSASQKAQQKSSGLMDQLRAKSKGSKFKK</sequence>
<evidence type="ECO:0000313" key="2">
    <source>
        <dbReference type="EMBL" id="PAV30831.1"/>
    </source>
</evidence>
<evidence type="ECO:0000313" key="3">
    <source>
        <dbReference type="Proteomes" id="UP000218887"/>
    </source>
</evidence>
<comment type="caution">
    <text evidence="2">The sequence shown here is derived from an EMBL/GenBank/DDBJ whole genome shotgun (WGS) entry which is preliminary data.</text>
</comment>
<accession>A0A2A2IFQ5</accession>
<dbReference type="OrthoDB" id="164847at2"/>
<evidence type="ECO:0000256" key="1">
    <source>
        <dbReference type="SAM" id="MobiDB-lite"/>
    </source>
</evidence>
<dbReference type="EMBL" id="NPOA01000002">
    <property type="protein sequence ID" value="PAV30831.1"/>
    <property type="molecule type" value="Genomic_DNA"/>
</dbReference>
<feature type="compositionally biased region" description="Basic residues" evidence="1">
    <location>
        <begin position="77"/>
        <end position="86"/>
    </location>
</feature>